<dbReference type="GO" id="GO:0016020">
    <property type="term" value="C:membrane"/>
    <property type="evidence" value="ECO:0007669"/>
    <property type="project" value="UniProtKB-SubCell"/>
</dbReference>
<sequence length="509" mass="53346">MSRPFRSLFIRKSIESVRQDVETSGLDRSLGATHLVLLGIGIIIGAGVYVMTGTAAANYAGPAVVLSFAIAGFACCLTGLCYAELASVLPVSGASYSYCYTVLGEVVAWSLAWMLMLEFGLAGSALAVGFSGYLISFLADFGIYLPAALATSTIEATRAGSEMVFTAGPQFNLMAVLSLAVVCAVLIRGVAHSATVNMVLVIVKVGILFLFVATGFSHVDAANWTPFIPENQGGFAFGWPGVVRAASILFFAYLGFEAVATAAAESRKPQRDIPIGILGALLFSTLIYVAVAMTLTGLVSYTELSVPDPIAVAVNHIGMPAIGSFIKVGALTGLASVLLVNTYGQSRIGFAMSRDGLLPPLFSRVHPRFQTPAAGTIAFAAISAVAAGLLPITLLADFVSIGAACMFIVVALSVMFLRTHQPDLPRPFKVPFGGIRVRGVWLGVIPVLALVMSLLMMGPVLVDIAMKAIDGEWLPAIILGGYIALGAGLYFGYGRHNSRIWAEAQSEGK</sequence>
<keyword evidence="2" id="KW-0813">Transport</keyword>
<dbReference type="PANTHER" id="PTHR43243:SF4">
    <property type="entry name" value="CATIONIC AMINO ACID TRANSPORTER 4"/>
    <property type="match status" value="1"/>
</dbReference>
<evidence type="ECO:0000256" key="5">
    <source>
        <dbReference type="ARBA" id="ARBA00023136"/>
    </source>
</evidence>
<feature type="transmembrane region" description="Helical" evidence="6">
    <location>
        <begin position="473"/>
        <end position="493"/>
    </location>
</feature>
<dbReference type="PIRSF" id="PIRSF006060">
    <property type="entry name" value="AA_transporter"/>
    <property type="match status" value="1"/>
</dbReference>
<feature type="transmembrane region" description="Helical" evidence="6">
    <location>
        <begin position="321"/>
        <end position="344"/>
    </location>
</feature>
<gene>
    <name evidence="7" type="ORF">PH603_12070</name>
</gene>
<evidence type="ECO:0000256" key="4">
    <source>
        <dbReference type="ARBA" id="ARBA00022989"/>
    </source>
</evidence>
<feature type="transmembrane region" description="Helical" evidence="6">
    <location>
        <begin position="277"/>
        <end position="301"/>
    </location>
</feature>
<accession>A0AAE9XNG6</accession>
<reference evidence="7" key="1">
    <citation type="submission" date="2023-01" db="EMBL/GenBank/DDBJ databases">
        <title>The genome sequence of Kordiimonadaceae bacterium 6D33.</title>
        <authorList>
            <person name="Liu Y."/>
        </authorList>
    </citation>
    <scope>NUCLEOTIDE SEQUENCE</scope>
    <source>
        <strain evidence="7">6D33</strain>
    </source>
</reference>
<feature type="transmembrane region" description="Helical" evidence="6">
    <location>
        <begin position="171"/>
        <end position="191"/>
    </location>
</feature>
<dbReference type="EMBL" id="CP116805">
    <property type="protein sequence ID" value="WCL53272.1"/>
    <property type="molecule type" value="Genomic_DNA"/>
</dbReference>
<dbReference type="PANTHER" id="PTHR43243">
    <property type="entry name" value="INNER MEMBRANE TRANSPORTER YGJI-RELATED"/>
    <property type="match status" value="1"/>
</dbReference>
<evidence type="ECO:0000256" key="2">
    <source>
        <dbReference type="ARBA" id="ARBA00022448"/>
    </source>
</evidence>
<proteinExistence type="predicted"/>
<evidence type="ECO:0000256" key="1">
    <source>
        <dbReference type="ARBA" id="ARBA00004141"/>
    </source>
</evidence>
<dbReference type="RefSeq" id="WP_289502784.1">
    <property type="nucleotide sequence ID" value="NZ_CP116805.1"/>
</dbReference>
<keyword evidence="4 6" id="KW-1133">Transmembrane helix</keyword>
<protein>
    <submittedName>
        <fullName evidence="7">Amino acid permease</fullName>
    </submittedName>
</protein>
<feature type="transmembrane region" description="Helical" evidence="6">
    <location>
        <begin position="373"/>
        <end position="392"/>
    </location>
</feature>
<feature type="transmembrane region" description="Helical" evidence="6">
    <location>
        <begin position="198"/>
        <end position="216"/>
    </location>
</feature>
<feature type="transmembrane region" description="Helical" evidence="6">
    <location>
        <begin position="63"/>
        <end position="89"/>
    </location>
</feature>
<dbReference type="GO" id="GO:0015171">
    <property type="term" value="F:amino acid transmembrane transporter activity"/>
    <property type="evidence" value="ECO:0007669"/>
    <property type="project" value="TreeGrafter"/>
</dbReference>
<feature type="transmembrane region" description="Helical" evidence="6">
    <location>
        <begin position="32"/>
        <end position="51"/>
    </location>
</feature>
<feature type="transmembrane region" description="Helical" evidence="6">
    <location>
        <begin position="127"/>
        <end position="151"/>
    </location>
</feature>
<name>A0AAE9XNG6_9PROT</name>
<keyword evidence="3 6" id="KW-0812">Transmembrane</keyword>
<evidence type="ECO:0000313" key="8">
    <source>
        <dbReference type="Proteomes" id="UP001217500"/>
    </source>
</evidence>
<dbReference type="InterPro" id="IPR002293">
    <property type="entry name" value="AA/rel_permease1"/>
</dbReference>
<dbReference type="KEGG" id="gso:PH603_12070"/>
<evidence type="ECO:0000256" key="6">
    <source>
        <dbReference type="SAM" id="Phobius"/>
    </source>
</evidence>
<keyword evidence="5 6" id="KW-0472">Membrane</keyword>
<dbReference type="Gene3D" id="1.20.1740.10">
    <property type="entry name" value="Amino acid/polyamine transporter I"/>
    <property type="match status" value="1"/>
</dbReference>
<dbReference type="Proteomes" id="UP001217500">
    <property type="component" value="Chromosome"/>
</dbReference>
<dbReference type="AlphaFoldDB" id="A0AAE9XNG6"/>
<organism evidence="7 8">
    <name type="scientific">Gimibacter soli</name>
    <dbReference type="NCBI Taxonomy" id="3024400"/>
    <lineage>
        <taxon>Bacteria</taxon>
        <taxon>Pseudomonadati</taxon>
        <taxon>Pseudomonadota</taxon>
        <taxon>Alphaproteobacteria</taxon>
        <taxon>Kordiimonadales</taxon>
        <taxon>Temperatibacteraceae</taxon>
        <taxon>Gimibacter</taxon>
    </lineage>
</organism>
<evidence type="ECO:0000256" key="3">
    <source>
        <dbReference type="ARBA" id="ARBA00022692"/>
    </source>
</evidence>
<keyword evidence="8" id="KW-1185">Reference proteome</keyword>
<feature type="transmembrane region" description="Helical" evidence="6">
    <location>
        <begin position="236"/>
        <end position="256"/>
    </location>
</feature>
<evidence type="ECO:0000313" key="7">
    <source>
        <dbReference type="EMBL" id="WCL53272.1"/>
    </source>
</evidence>
<feature type="transmembrane region" description="Helical" evidence="6">
    <location>
        <begin position="439"/>
        <end position="461"/>
    </location>
</feature>
<feature type="transmembrane region" description="Helical" evidence="6">
    <location>
        <begin position="398"/>
        <end position="418"/>
    </location>
</feature>
<comment type="subcellular location">
    <subcellularLocation>
        <location evidence="1">Membrane</location>
        <topology evidence="1">Multi-pass membrane protein</topology>
    </subcellularLocation>
</comment>
<dbReference type="Pfam" id="PF13520">
    <property type="entry name" value="AA_permease_2"/>
    <property type="match status" value="1"/>
</dbReference>